<reference evidence="1" key="1">
    <citation type="journal article" date="2015" name="Genome Announc.">
        <title>Draft Genome Sequence of Thiostrepton-Producing Streptomyces azureus ATCC 14921.</title>
        <authorList>
            <person name="Sakihara K."/>
            <person name="Maeda J."/>
            <person name="Tashiro K."/>
            <person name="Fujino Y."/>
            <person name="Kuhara S."/>
            <person name="Ohshima T."/>
            <person name="Ogata S."/>
            <person name="Doi K."/>
        </authorList>
    </citation>
    <scope>NUCLEOTIDE SEQUENCE [LARGE SCALE GENOMIC DNA]</scope>
    <source>
        <strain evidence="1">ATCC14921</strain>
    </source>
</reference>
<dbReference type="PATRIC" id="fig|146537.3.peg.4128"/>
<name>A0A0K8PMF6_STRAJ</name>
<organism evidence="1 2">
    <name type="scientific">Streptomyces azureus</name>
    <dbReference type="NCBI Taxonomy" id="146537"/>
    <lineage>
        <taxon>Bacteria</taxon>
        <taxon>Bacillati</taxon>
        <taxon>Actinomycetota</taxon>
        <taxon>Actinomycetes</taxon>
        <taxon>Kitasatosporales</taxon>
        <taxon>Streptomycetaceae</taxon>
        <taxon>Streptomyces</taxon>
    </lineage>
</organism>
<dbReference type="Proteomes" id="UP000053859">
    <property type="component" value="Unassembled WGS sequence"/>
</dbReference>
<evidence type="ECO:0000313" key="2">
    <source>
        <dbReference type="Proteomes" id="UP000053859"/>
    </source>
</evidence>
<dbReference type="EMBL" id="DF968290">
    <property type="protein sequence ID" value="GAP49056.1"/>
    <property type="molecule type" value="Genomic_DNA"/>
</dbReference>
<evidence type="ECO:0000313" key="1">
    <source>
        <dbReference type="EMBL" id="GAP49056.1"/>
    </source>
</evidence>
<dbReference type="RefSeq" id="WP_059418742.1">
    <property type="nucleotide sequence ID" value="NZ_DF968290.1"/>
</dbReference>
<keyword evidence="2" id="KW-1185">Reference proteome</keyword>
<dbReference type="OrthoDB" id="4314331at2"/>
<protein>
    <submittedName>
        <fullName evidence="1">Uncharacterized protein</fullName>
    </submittedName>
</protein>
<proteinExistence type="predicted"/>
<gene>
    <name evidence="1" type="ORF">SAZU_3920</name>
</gene>
<sequence length="74" mass="8332">MRLCIAELCESVLLLLVRILLPARGRHRAAPAQRSWTIPHSPPTSTPRPLVVEEPLVMDTPLVRPYLHTVEVFA</sequence>
<accession>A0A0K8PMF6</accession>
<dbReference type="AlphaFoldDB" id="A0A0K8PMF6"/>